<keyword evidence="3" id="KW-1185">Reference proteome</keyword>
<protein>
    <submittedName>
        <fullName evidence="2">Uncharacterized protein</fullName>
    </submittedName>
</protein>
<dbReference type="Proteomes" id="UP000093000">
    <property type="component" value="Unassembled WGS sequence"/>
</dbReference>
<organism evidence="2 3">
    <name type="scientific">Choanephora cucurbitarum</name>
    <dbReference type="NCBI Taxonomy" id="101091"/>
    <lineage>
        <taxon>Eukaryota</taxon>
        <taxon>Fungi</taxon>
        <taxon>Fungi incertae sedis</taxon>
        <taxon>Mucoromycota</taxon>
        <taxon>Mucoromycotina</taxon>
        <taxon>Mucoromycetes</taxon>
        <taxon>Mucorales</taxon>
        <taxon>Mucorineae</taxon>
        <taxon>Choanephoraceae</taxon>
        <taxon>Choanephoroideae</taxon>
        <taxon>Choanephora</taxon>
    </lineage>
</organism>
<dbReference type="EMBL" id="LUGH01000328">
    <property type="protein sequence ID" value="OBZ86097.1"/>
    <property type="molecule type" value="Genomic_DNA"/>
</dbReference>
<dbReference type="AlphaFoldDB" id="A0A1C7NAG0"/>
<evidence type="ECO:0000313" key="3">
    <source>
        <dbReference type="Proteomes" id="UP000093000"/>
    </source>
</evidence>
<keyword evidence="1" id="KW-0175">Coiled coil</keyword>
<feature type="coiled-coil region" evidence="1">
    <location>
        <begin position="44"/>
        <end position="71"/>
    </location>
</feature>
<name>A0A1C7NAG0_9FUNG</name>
<evidence type="ECO:0000313" key="2">
    <source>
        <dbReference type="EMBL" id="OBZ86097.1"/>
    </source>
</evidence>
<sequence>MMFALTWRRMYTMTNPSFLCQSVIDCDVERLQTTISETSNEARVFALEQRVEKLENLVGQLVERVHALEKSTQLPMCCHTKRQKRTPTIGDNYPVEVVALFQNKHPEDDQTDVLYANNGDRIFQPAPSIGKKVSPKEKLEEFTLRYIQKYTNWDLEGQAAAEQADLMYANTFFFVKEFVSTFFSDRIASGFRVSHLAAEEYNRYAAMFDLRIKKALEIVGAEKGKNALIPFHLLVNHWGSKTLIAYRIRNIADDRRKKQ</sequence>
<comment type="caution">
    <text evidence="2">The sequence shown here is derived from an EMBL/GenBank/DDBJ whole genome shotgun (WGS) entry which is preliminary data.</text>
</comment>
<dbReference type="InParanoid" id="A0A1C7NAG0"/>
<gene>
    <name evidence="2" type="ORF">A0J61_05849</name>
</gene>
<accession>A0A1C7NAG0</accession>
<reference evidence="2 3" key="1">
    <citation type="submission" date="2016-03" db="EMBL/GenBank/DDBJ databases">
        <title>Choanephora cucurbitarum.</title>
        <authorList>
            <person name="Min B."/>
            <person name="Park H."/>
            <person name="Park J.-H."/>
            <person name="Shin H.-D."/>
            <person name="Choi I.-G."/>
        </authorList>
    </citation>
    <scope>NUCLEOTIDE SEQUENCE [LARGE SCALE GENOMIC DNA]</scope>
    <source>
        <strain evidence="2 3">KUS-F28377</strain>
    </source>
</reference>
<evidence type="ECO:0000256" key="1">
    <source>
        <dbReference type="SAM" id="Coils"/>
    </source>
</evidence>
<proteinExistence type="predicted"/>